<sequence>MGPLLQCHQDDTVLLVGGDEDFFFFTLIAFTPIKAVKAIISPSLWLHSCSH</sequence>
<keyword evidence="2" id="KW-1185">Reference proteome</keyword>
<proteinExistence type="predicted"/>
<protein>
    <recommendedName>
        <fullName evidence="3">NYN domain-containing protein</fullName>
    </recommendedName>
</protein>
<organism evidence="1 2">
    <name type="scientific">Staurois parvus</name>
    <dbReference type="NCBI Taxonomy" id="386267"/>
    <lineage>
        <taxon>Eukaryota</taxon>
        <taxon>Metazoa</taxon>
        <taxon>Chordata</taxon>
        <taxon>Craniata</taxon>
        <taxon>Vertebrata</taxon>
        <taxon>Euteleostomi</taxon>
        <taxon>Amphibia</taxon>
        <taxon>Batrachia</taxon>
        <taxon>Anura</taxon>
        <taxon>Neobatrachia</taxon>
        <taxon>Ranoidea</taxon>
        <taxon>Ranidae</taxon>
        <taxon>Staurois</taxon>
    </lineage>
</organism>
<evidence type="ECO:0008006" key="3">
    <source>
        <dbReference type="Google" id="ProtNLM"/>
    </source>
</evidence>
<evidence type="ECO:0000313" key="2">
    <source>
        <dbReference type="Proteomes" id="UP001162483"/>
    </source>
</evidence>
<name>A0ABN9E0M9_9NEOB</name>
<accession>A0ABN9E0M9</accession>
<dbReference type="EMBL" id="CATNWA010014897">
    <property type="protein sequence ID" value="CAI9577206.1"/>
    <property type="molecule type" value="Genomic_DNA"/>
</dbReference>
<gene>
    <name evidence="1" type="ORF">SPARVUS_LOCUS8668735</name>
</gene>
<evidence type="ECO:0000313" key="1">
    <source>
        <dbReference type="EMBL" id="CAI9577206.1"/>
    </source>
</evidence>
<dbReference type="Proteomes" id="UP001162483">
    <property type="component" value="Unassembled WGS sequence"/>
</dbReference>
<reference evidence="1" key="1">
    <citation type="submission" date="2023-05" db="EMBL/GenBank/DDBJ databases">
        <authorList>
            <person name="Stuckert A."/>
        </authorList>
    </citation>
    <scope>NUCLEOTIDE SEQUENCE</scope>
</reference>
<comment type="caution">
    <text evidence="1">The sequence shown here is derived from an EMBL/GenBank/DDBJ whole genome shotgun (WGS) entry which is preliminary data.</text>
</comment>